<evidence type="ECO:0000256" key="2">
    <source>
        <dbReference type="ARBA" id="ARBA00025626"/>
    </source>
</evidence>
<dbReference type="Proteomes" id="UP000217784">
    <property type="component" value="Unassembled WGS sequence"/>
</dbReference>
<dbReference type="OrthoDB" id="132787at2157"/>
<organism evidence="3 4">
    <name type="scientific">Methanobacterium bryantii</name>
    <dbReference type="NCBI Taxonomy" id="2161"/>
    <lineage>
        <taxon>Archaea</taxon>
        <taxon>Methanobacteriati</taxon>
        <taxon>Methanobacteriota</taxon>
        <taxon>Methanomada group</taxon>
        <taxon>Methanobacteria</taxon>
        <taxon>Methanobacteriales</taxon>
        <taxon>Methanobacteriaceae</taxon>
        <taxon>Methanobacterium</taxon>
    </lineage>
</organism>
<sequence length="309" mass="35157">MSELKGINVVWLSETDLTNLNAGEGESNYIDVKKYKKNGIEYPYVSGQAMRFYLREAIRRNLNNDEYMCIPDDKGETCGDISKCINCDLFGFMTTIKGKGAITRVSPVKVSPAIGLFSFDENSNVDFLTRRHRVTEGTKMEGDIVNVEMGTNIYKSGISIDLLRVGAEEKIDEENRTADIEDKIDENEKISRIKKIIEGIGFISDYSKQARLLTDFTPDLVVISLQNIYSHRLQKLFELNEEGELNKERFKEILEEVSKYSDKLFFGMISGILKNEDAEFVKNTLQEKNMEIKTPKDAIDDAVAYLSTQ</sequence>
<keyword evidence="4" id="KW-1185">Reference proteome</keyword>
<dbReference type="RefSeq" id="WP_069582319.1">
    <property type="nucleotide sequence ID" value="NZ_LMVM01000012.1"/>
</dbReference>
<evidence type="ECO:0000313" key="4">
    <source>
        <dbReference type="Proteomes" id="UP000217784"/>
    </source>
</evidence>
<accession>A0A2A2H664</accession>
<gene>
    <name evidence="3" type="ORF">ASJ80_10855</name>
</gene>
<comment type="function">
    <text evidence="2">CRISPR (clustered regularly interspaced short palindromic repeat) is an adaptive immune system that provides protection against mobile genetic elements (viruses, transposable elements and conjugative plasmids). CRISPR clusters contain spacers, sequences complementary to antecedent mobile elements, and target invading nucleic acids. CRISPR clusters are transcribed and processed into CRISPR RNA (crRNA).</text>
</comment>
<name>A0A2A2H664_METBR</name>
<dbReference type="EMBL" id="LMVM01000012">
    <property type="protein sequence ID" value="PAV04804.1"/>
    <property type="molecule type" value="Genomic_DNA"/>
</dbReference>
<evidence type="ECO:0000256" key="1">
    <source>
        <dbReference type="ARBA" id="ARBA00023118"/>
    </source>
</evidence>
<dbReference type="GO" id="GO:0051607">
    <property type="term" value="P:defense response to virus"/>
    <property type="evidence" value="ECO:0007669"/>
    <property type="project" value="UniProtKB-KW"/>
</dbReference>
<reference evidence="3 4" key="1">
    <citation type="journal article" date="2017" name="BMC Genomics">
        <title>Genomic analysis of methanogenic archaea reveals a shift towards energy conservation.</title>
        <authorList>
            <person name="Gilmore S.P."/>
            <person name="Henske J.K."/>
            <person name="Sexton J.A."/>
            <person name="Solomon K.V."/>
            <person name="Seppala S."/>
            <person name="Yoo J.I."/>
            <person name="Huyett L.M."/>
            <person name="Pressman A."/>
            <person name="Cogan J.Z."/>
            <person name="Kivenson V."/>
            <person name="Peng X."/>
            <person name="Tan Y."/>
            <person name="Valentine D.L."/>
            <person name="O'Malley M.A."/>
        </authorList>
    </citation>
    <scope>NUCLEOTIDE SEQUENCE [LARGE SCALE GENOMIC DNA]</scope>
    <source>
        <strain evidence="3 4">M.o.H.</strain>
    </source>
</reference>
<dbReference type="InterPro" id="IPR010154">
    <property type="entry name" value="CRISPR-assoc_Cas7/Cst2/DevR"/>
</dbReference>
<dbReference type="InterPro" id="IPR013414">
    <property type="entry name" value="Cas7/Cst2/DevR_sub_I-B/Tneap"/>
</dbReference>
<comment type="caution">
    <text evidence="3">The sequence shown here is derived from an EMBL/GenBank/DDBJ whole genome shotgun (WGS) entry which is preliminary data.</text>
</comment>
<keyword evidence="1" id="KW-0051">Antiviral defense</keyword>
<proteinExistence type="predicted"/>
<dbReference type="AlphaFoldDB" id="A0A2A2H664"/>
<protein>
    <submittedName>
        <fullName evidence="3">Type I-B CRISPR-associated protein Cas7/Cst2/DevR</fullName>
    </submittedName>
</protein>
<dbReference type="NCBIfam" id="TIGR01875">
    <property type="entry name" value="cas_MJ0381"/>
    <property type="match status" value="1"/>
</dbReference>
<dbReference type="Pfam" id="PF01905">
    <property type="entry name" value="DevR"/>
    <property type="match status" value="1"/>
</dbReference>
<dbReference type="NCBIfam" id="TIGR02585">
    <property type="entry name" value="cas_Cst2_DevR"/>
    <property type="match status" value="1"/>
</dbReference>
<evidence type="ECO:0000313" key="3">
    <source>
        <dbReference type="EMBL" id="PAV04804.1"/>
    </source>
</evidence>